<sequence length="62" mass="6922">LTSIRPRQTSRQDEAATAGQETFENRILPSWLEPAVGGFSRIDHVSDWLSATSPILHYSKPV</sequence>
<gene>
    <name evidence="2" type="ORF">NTEN_LOCUS24605</name>
</gene>
<dbReference type="AlphaFoldDB" id="A0A6H5HVJ3"/>
<evidence type="ECO:0000313" key="2">
    <source>
        <dbReference type="EMBL" id="CAB0021080.1"/>
    </source>
</evidence>
<evidence type="ECO:0000256" key="1">
    <source>
        <dbReference type="SAM" id="MobiDB-lite"/>
    </source>
</evidence>
<feature type="region of interest" description="Disordered" evidence="1">
    <location>
        <begin position="1"/>
        <end position="20"/>
    </location>
</feature>
<protein>
    <submittedName>
        <fullName evidence="2">Uncharacterized protein</fullName>
    </submittedName>
</protein>
<keyword evidence="3" id="KW-1185">Reference proteome</keyword>
<organism evidence="2 3">
    <name type="scientific">Nesidiocoris tenuis</name>
    <dbReference type="NCBI Taxonomy" id="355587"/>
    <lineage>
        <taxon>Eukaryota</taxon>
        <taxon>Metazoa</taxon>
        <taxon>Ecdysozoa</taxon>
        <taxon>Arthropoda</taxon>
        <taxon>Hexapoda</taxon>
        <taxon>Insecta</taxon>
        <taxon>Pterygota</taxon>
        <taxon>Neoptera</taxon>
        <taxon>Paraneoptera</taxon>
        <taxon>Hemiptera</taxon>
        <taxon>Heteroptera</taxon>
        <taxon>Panheteroptera</taxon>
        <taxon>Cimicomorpha</taxon>
        <taxon>Miridae</taxon>
        <taxon>Dicyphina</taxon>
        <taxon>Nesidiocoris</taxon>
    </lineage>
</organism>
<evidence type="ECO:0000313" key="3">
    <source>
        <dbReference type="Proteomes" id="UP000479000"/>
    </source>
</evidence>
<dbReference type="Proteomes" id="UP000479000">
    <property type="component" value="Unassembled WGS sequence"/>
</dbReference>
<accession>A0A6H5HVJ3</accession>
<feature type="non-terminal residue" evidence="2">
    <location>
        <position position="1"/>
    </location>
</feature>
<dbReference type="EMBL" id="CADCXU010036283">
    <property type="protein sequence ID" value="CAB0021080.1"/>
    <property type="molecule type" value="Genomic_DNA"/>
</dbReference>
<name>A0A6H5HVJ3_9HEMI</name>
<reference evidence="2 3" key="1">
    <citation type="submission" date="2020-02" db="EMBL/GenBank/DDBJ databases">
        <authorList>
            <person name="Ferguson B K."/>
        </authorList>
    </citation>
    <scope>NUCLEOTIDE SEQUENCE [LARGE SCALE GENOMIC DNA]</scope>
</reference>
<proteinExistence type="predicted"/>